<sequence>MIKFFRHIRKSLLEQNKMGKYFKYAIGEILLVVIGILIALQINNWNENRKERLQEQELLVQLQSEFTSNLEQLDQKIQMRERMISSSLKLLQYIDRPQTRNNDSILKHAGQIVIAPTFDPIVNDIISSGRIQLLQNASLKEKLSRWTSEIIQVTEEEQVWLNFRSKHYMPTLMEYYSLRNVINGYWENEVVDQFHLDEGAKTKFSVGKSKVKDDFSSLLANDVFEGAVANCASMAKLTNSQSFSLRNRITGILDLIKNELEKLDD</sequence>
<gene>
    <name evidence="2" type="ORF">LBV24_14335</name>
</gene>
<name>A0ABS7Y398_9FLAO</name>
<keyword evidence="1" id="KW-1133">Transmembrane helix</keyword>
<accession>A0ABS7Y398</accession>
<keyword evidence="3" id="KW-1185">Reference proteome</keyword>
<evidence type="ECO:0000256" key="1">
    <source>
        <dbReference type="SAM" id="Phobius"/>
    </source>
</evidence>
<keyword evidence="1" id="KW-0812">Transmembrane</keyword>
<reference evidence="3" key="1">
    <citation type="submission" date="2023-07" db="EMBL/GenBank/DDBJ databases">
        <authorList>
            <person name="Yue Y."/>
        </authorList>
    </citation>
    <scope>NUCLEOTIDE SEQUENCE [LARGE SCALE GENOMIC DNA]</scope>
    <source>
        <strain evidence="3">2Y89</strain>
    </source>
</reference>
<evidence type="ECO:0000313" key="2">
    <source>
        <dbReference type="EMBL" id="MCA0154405.1"/>
    </source>
</evidence>
<dbReference type="Proteomes" id="UP001198402">
    <property type="component" value="Unassembled WGS sequence"/>
</dbReference>
<comment type="caution">
    <text evidence="2">The sequence shown here is derived from an EMBL/GenBank/DDBJ whole genome shotgun (WGS) entry which is preliminary data.</text>
</comment>
<dbReference type="InterPro" id="IPR045749">
    <property type="entry name" value="DUF6090"/>
</dbReference>
<evidence type="ECO:0000313" key="3">
    <source>
        <dbReference type="Proteomes" id="UP001198402"/>
    </source>
</evidence>
<keyword evidence="1" id="KW-0472">Membrane</keyword>
<feature type="transmembrane region" description="Helical" evidence="1">
    <location>
        <begin position="21"/>
        <end position="42"/>
    </location>
</feature>
<dbReference type="EMBL" id="JAIUJS010000011">
    <property type="protein sequence ID" value="MCA0154405.1"/>
    <property type="molecule type" value="Genomic_DNA"/>
</dbReference>
<organism evidence="2 3">
    <name type="scientific">Winogradskyella vincentii</name>
    <dbReference type="NCBI Taxonomy" id="2877122"/>
    <lineage>
        <taxon>Bacteria</taxon>
        <taxon>Pseudomonadati</taxon>
        <taxon>Bacteroidota</taxon>
        <taxon>Flavobacteriia</taxon>
        <taxon>Flavobacteriales</taxon>
        <taxon>Flavobacteriaceae</taxon>
        <taxon>Winogradskyella</taxon>
    </lineage>
</organism>
<dbReference type="Pfam" id="PF19578">
    <property type="entry name" value="DUF6090"/>
    <property type="match status" value="1"/>
</dbReference>
<dbReference type="RefSeq" id="WP_224479351.1">
    <property type="nucleotide sequence ID" value="NZ_JAIUJS010000011.1"/>
</dbReference>
<proteinExistence type="predicted"/>
<protein>
    <submittedName>
        <fullName evidence="2">Uncharacterized protein</fullName>
    </submittedName>
</protein>